<proteinExistence type="predicted"/>
<name>G0NQR2_CAEBE</name>
<dbReference type="EMBL" id="GL379927">
    <property type="protein sequence ID" value="EGT35880.1"/>
    <property type="molecule type" value="Genomic_DNA"/>
</dbReference>
<dbReference type="InParanoid" id="G0NQR2"/>
<keyword evidence="1" id="KW-1133">Transmembrane helix</keyword>
<keyword evidence="3" id="KW-1185">Reference proteome</keyword>
<organism evidence="3">
    <name type="scientific">Caenorhabditis brenneri</name>
    <name type="common">Nematode worm</name>
    <dbReference type="NCBI Taxonomy" id="135651"/>
    <lineage>
        <taxon>Eukaryota</taxon>
        <taxon>Metazoa</taxon>
        <taxon>Ecdysozoa</taxon>
        <taxon>Nematoda</taxon>
        <taxon>Chromadorea</taxon>
        <taxon>Rhabditida</taxon>
        <taxon>Rhabditina</taxon>
        <taxon>Rhabditomorpha</taxon>
        <taxon>Rhabditoidea</taxon>
        <taxon>Rhabditidae</taxon>
        <taxon>Peloderinae</taxon>
        <taxon>Caenorhabditis</taxon>
    </lineage>
</organism>
<feature type="transmembrane region" description="Helical" evidence="1">
    <location>
        <begin position="20"/>
        <end position="38"/>
    </location>
</feature>
<gene>
    <name evidence="2" type="ORF">CAEBREN_28262</name>
</gene>
<keyword evidence="1" id="KW-0812">Transmembrane</keyword>
<dbReference type="Proteomes" id="UP000008068">
    <property type="component" value="Unassembled WGS sequence"/>
</dbReference>
<dbReference type="PANTHER" id="PTHR46000">
    <property type="entry name" value="SEVEN TM RECEPTOR-RELATED"/>
    <property type="match status" value="1"/>
</dbReference>
<dbReference type="InterPro" id="IPR019428">
    <property type="entry name" value="7TM_GPCR_serpentine_rcpt_Str"/>
</dbReference>
<feature type="transmembrane region" description="Helical" evidence="1">
    <location>
        <begin position="93"/>
        <end position="117"/>
    </location>
</feature>
<keyword evidence="1" id="KW-0472">Membrane</keyword>
<feature type="transmembrane region" description="Helical" evidence="1">
    <location>
        <begin position="50"/>
        <end position="73"/>
    </location>
</feature>
<sequence length="296" mass="34285">MTISFLTLTKYCIAVGDFGFHLNAFFGPILIFLTVFGIKGQFGSYKKLLVNFQVIGFVFALIDFLSPTLLHTYNRTLVYFSLSHPFGLSNDSIEWMIAAYCGIFCSTLCLLAIQFLFRFWAVFDTKKLIYFEGLNYFIWIVYYSFFGCLWAYGVGHFFALDSYGTNYLSKEILDKYEKNITGIPILSLVSYDEEGKLRWQSLCGLSIITGISTVQYSIITVCLPLPFDFCTYRNPILPNSRPSPHQSYYFPPYSSCYPYRMPTWKSVFHRVFLSVVSLYTQLSTRFSELGYEDYED</sequence>
<feature type="transmembrane region" description="Helical" evidence="1">
    <location>
        <begin position="129"/>
        <end position="152"/>
    </location>
</feature>
<evidence type="ECO:0000256" key="1">
    <source>
        <dbReference type="SAM" id="Phobius"/>
    </source>
</evidence>
<dbReference type="HOGENOM" id="CLU_940829_0_0_1"/>
<dbReference type="PANTHER" id="PTHR46000:SF4">
    <property type="entry name" value="SEVEN TM RECEPTOR-RELATED"/>
    <property type="match status" value="1"/>
</dbReference>
<dbReference type="OrthoDB" id="5783364at2759"/>
<evidence type="ECO:0000313" key="2">
    <source>
        <dbReference type="EMBL" id="EGT35880.1"/>
    </source>
</evidence>
<protein>
    <submittedName>
        <fullName evidence="2">Uncharacterized protein</fullName>
    </submittedName>
</protein>
<accession>G0NQR2</accession>
<dbReference type="eggNOG" id="ENOG502TGTU">
    <property type="taxonomic scope" value="Eukaryota"/>
</dbReference>
<dbReference type="AlphaFoldDB" id="G0NQR2"/>
<dbReference type="Pfam" id="PF10326">
    <property type="entry name" value="7TM_GPCR_Str"/>
    <property type="match status" value="1"/>
</dbReference>
<reference evidence="3" key="1">
    <citation type="submission" date="2011-07" db="EMBL/GenBank/DDBJ databases">
        <authorList>
            <consortium name="Caenorhabditis brenneri Sequencing and Analysis Consortium"/>
            <person name="Wilson R.K."/>
        </authorList>
    </citation>
    <scope>NUCLEOTIDE SEQUENCE [LARGE SCALE GENOMIC DNA]</scope>
    <source>
        <strain evidence="3">PB2801</strain>
    </source>
</reference>
<evidence type="ECO:0000313" key="3">
    <source>
        <dbReference type="Proteomes" id="UP000008068"/>
    </source>
</evidence>